<feature type="transmembrane region" description="Helical" evidence="10">
    <location>
        <begin position="117"/>
        <end position="136"/>
    </location>
</feature>
<dbReference type="Pfam" id="PF02133">
    <property type="entry name" value="Transp_cyt_pur"/>
    <property type="match status" value="1"/>
</dbReference>
<sequence length="864" mass="93132">MRGCPEIGVGSRSGGVERTPSEDDDVKRPKLTGIGKSDEDVTLGKQQGLKGWRGVLNYLEEKGDVEVRGCTPVAYEDRRETEYSKIFTLWFCMSCNPLPVTFGMVGTMSFALSLRDAALVILFFTLVSTVPVAYMCTWGPRTGMRQLVQARFSFGKYFVSLLILLNLATLTGFCVVDSVIGGSALSAVQDGTTINATVGIVIIAILSLVISFCGFGVLHHYERWAWIPALIALIIAAGCGGQGLGHQVAVPAATASQVLSFGGLVASFMLPWAALASDFSTYMHPKAPPLRIALYTYAGLAVPTILLMTLGAAMGGATPNIASWQAGYDVNAASGVLAAMLHPAGGFGRFVTVVLAFSMLGNLSATMYSVTLNLQMLFPWLFRVPRIVFSIIITGIVIGVAVEAAKSFFLNLENFIGVIGYWSSAFIGIMLVEHLLFRGGSFAAYTEDADAWDDGEKLPVGLAALGAFLLSFGLIVPCMGQTWWTGPIAETTGDIGLEVAVVLSALLYVPMRLWEKRNPPHPPHPACDPAHVMSQPQEKAQEKLAESTSSVPQSTAAQQSDNVAHALAGAGGGLLSMALTYPLITLSTRAQVESKRAQSSTLNAARRIINREGVTGLYAGMESALFGISVTNFVYYYWYEWTRSFFEKAALKAGRASSKLTTVESMIAGAIAGSATVLMTNPIWVVNTRMTTRKSESSDESLPGAPTPAQKAPSTLGTLFALIRDEGFARLFSGVMPALVLVINPILQYTVFEQLKQMLEKRRRVTPKDAFYLGALGKLLATSITYPYITVKSRMHVAGRDGPRENMMTTFRRIINEEGYTGLYGGIGPKVTQSVITAAFLFAFKDALYAYTVQARKKLAMRRA</sequence>
<feature type="transmembrane region" description="Helical" evidence="10">
    <location>
        <begin position="193"/>
        <end position="218"/>
    </location>
</feature>
<keyword evidence="7 8" id="KW-0472">Membrane</keyword>
<dbReference type="InterPro" id="IPR023395">
    <property type="entry name" value="MCP_dom_sf"/>
</dbReference>
<feature type="transmembrane region" description="Helical" evidence="10">
    <location>
        <begin position="771"/>
        <end position="791"/>
    </location>
</feature>
<dbReference type="FunFam" id="1.50.40.10:FF:000152">
    <property type="entry name" value="Mitochondrial carrier domain-containing protein"/>
    <property type="match status" value="1"/>
</dbReference>
<evidence type="ECO:0000256" key="8">
    <source>
        <dbReference type="PROSITE-ProRule" id="PRU00282"/>
    </source>
</evidence>
<feature type="repeat" description="Solcar" evidence="8">
    <location>
        <begin position="769"/>
        <end position="851"/>
    </location>
</feature>
<dbReference type="Gene3D" id="1.50.40.10">
    <property type="entry name" value="Mitochondrial carrier domain"/>
    <property type="match status" value="1"/>
</dbReference>
<dbReference type="GO" id="GO:0022857">
    <property type="term" value="F:transmembrane transporter activity"/>
    <property type="evidence" value="ECO:0007669"/>
    <property type="project" value="InterPro"/>
</dbReference>
<name>A0A364N0H6_STELY</name>
<dbReference type="SUPFAM" id="SSF103506">
    <property type="entry name" value="Mitochondrial carrier"/>
    <property type="match status" value="1"/>
</dbReference>
<dbReference type="EMBL" id="QGDH01000086">
    <property type="protein sequence ID" value="RAR08492.1"/>
    <property type="molecule type" value="Genomic_DNA"/>
</dbReference>
<dbReference type="STRING" id="183478.A0A364N0H6"/>
<feature type="compositionally biased region" description="Polar residues" evidence="9">
    <location>
        <begin position="546"/>
        <end position="556"/>
    </location>
</feature>
<dbReference type="GO" id="GO:0005886">
    <property type="term" value="C:plasma membrane"/>
    <property type="evidence" value="ECO:0007669"/>
    <property type="project" value="TreeGrafter"/>
</dbReference>
<feature type="transmembrane region" description="Helical" evidence="10">
    <location>
        <begin position="225"/>
        <end position="245"/>
    </location>
</feature>
<dbReference type="Proteomes" id="UP000249619">
    <property type="component" value="Unassembled WGS sequence"/>
</dbReference>
<dbReference type="FunFam" id="1.50.40.10:FF:000119">
    <property type="entry name" value="Mitochondrial carrier domain-containing protein"/>
    <property type="match status" value="1"/>
</dbReference>
<proteinExistence type="inferred from homology"/>
<feature type="region of interest" description="Disordered" evidence="9">
    <location>
        <begin position="519"/>
        <end position="556"/>
    </location>
</feature>
<evidence type="ECO:0000313" key="12">
    <source>
        <dbReference type="Proteomes" id="UP000249619"/>
    </source>
</evidence>
<dbReference type="AlphaFoldDB" id="A0A364N0H6"/>
<feature type="repeat" description="Solcar" evidence="8">
    <location>
        <begin position="660"/>
        <end position="758"/>
    </location>
</feature>
<feature type="transmembrane region" description="Helical" evidence="10">
    <location>
        <begin position="292"/>
        <end position="314"/>
    </location>
</feature>
<dbReference type="Gene3D" id="1.10.4160.10">
    <property type="entry name" value="Hydantoin permease"/>
    <property type="match status" value="1"/>
</dbReference>
<evidence type="ECO:0000256" key="10">
    <source>
        <dbReference type="SAM" id="Phobius"/>
    </source>
</evidence>
<protein>
    <submittedName>
        <fullName evidence="11">Purine-cytosine permease FCY21</fullName>
    </submittedName>
</protein>
<dbReference type="PANTHER" id="PTHR31806:SF5">
    <property type="entry name" value="PURINE-CYTOSINE PERMEASE FCY21"/>
    <property type="match status" value="1"/>
</dbReference>
<keyword evidence="12" id="KW-1185">Reference proteome</keyword>
<evidence type="ECO:0000256" key="1">
    <source>
        <dbReference type="ARBA" id="ARBA00004141"/>
    </source>
</evidence>
<feature type="transmembrane region" description="Helical" evidence="10">
    <location>
        <begin position="257"/>
        <end position="280"/>
    </location>
</feature>
<evidence type="ECO:0000256" key="3">
    <source>
        <dbReference type="ARBA" id="ARBA00022448"/>
    </source>
</evidence>
<keyword evidence="5" id="KW-0999">Mitochondrion inner membrane</keyword>
<feature type="repeat" description="Solcar" evidence="8">
    <location>
        <begin position="560"/>
        <end position="645"/>
    </location>
</feature>
<organism evidence="11 12">
    <name type="scientific">Stemphylium lycopersici</name>
    <name type="common">Tomato gray leaf spot disease fungus</name>
    <name type="synonym">Thyrospora lycopersici</name>
    <dbReference type="NCBI Taxonomy" id="183478"/>
    <lineage>
        <taxon>Eukaryota</taxon>
        <taxon>Fungi</taxon>
        <taxon>Dikarya</taxon>
        <taxon>Ascomycota</taxon>
        <taxon>Pezizomycotina</taxon>
        <taxon>Dothideomycetes</taxon>
        <taxon>Pleosporomycetidae</taxon>
        <taxon>Pleosporales</taxon>
        <taxon>Pleosporineae</taxon>
        <taxon>Pleosporaceae</taxon>
        <taxon>Stemphylium</taxon>
    </lineage>
</organism>
<feature type="transmembrane region" description="Helical" evidence="10">
    <location>
        <begin position="87"/>
        <end position="111"/>
    </location>
</feature>
<reference evidence="12" key="1">
    <citation type="submission" date="2018-05" db="EMBL/GenBank/DDBJ databases">
        <title>Draft genome sequence of Stemphylium lycopersici strain CIDEFI 213.</title>
        <authorList>
            <person name="Medina R."/>
            <person name="Franco M.E.E."/>
            <person name="Lucentini C.G."/>
            <person name="Saparrat M.C.N."/>
            <person name="Balatti P.A."/>
        </authorList>
    </citation>
    <scope>NUCLEOTIDE SEQUENCE [LARGE SCALE GENOMIC DNA]</scope>
    <source>
        <strain evidence="12">CIDEFI 213</strain>
    </source>
</reference>
<dbReference type="Pfam" id="PF00153">
    <property type="entry name" value="Mito_carr"/>
    <property type="match status" value="3"/>
</dbReference>
<feature type="transmembrane region" description="Helical" evidence="10">
    <location>
        <begin position="495"/>
        <end position="514"/>
    </location>
</feature>
<comment type="similarity">
    <text evidence="2">Belongs to the purine-cytosine permease (2.A.39) family.</text>
</comment>
<feature type="transmembrane region" description="Helical" evidence="10">
    <location>
        <begin position="387"/>
        <end position="409"/>
    </location>
</feature>
<dbReference type="PANTHER" id="PTHR31806">
    <property type="entry name" value="PURINE-CYTOSINE PERMEASE FCY2-RELATED"/>
    <property type="match status" value="1"/>
</dbReference>
<dbReference type="PROSITE" id="PS50920">
    <property type="entry name" value="SOLCAR"/>
    <property type="match status" value="3"/>
</dbReference>
<feature type="compositionally biased region" description="Basic and acidic residues" evidence="9">
    <location>
        <begin position="19"/>
        <end position="28"/>
    </location>
</feature>
<keyword evidence="4 8" id="KW-0812">Transmembrane</keyword>
<evidence type="ECO:0000256" key="9">
    <source>
        <dbReference type="SAM" id="MobiDB-lite"/>
    </source>
</evidence>
<feature type="transmembrane region" description="Helical" evidence="10">
    <location>
        <begin position="616"/>
        <end position="638"/>
    </location>
</feature>
<feature type="transmembrane region" description="Helical" evidence="10">
    <location>
        <begin position="458"/>
        <end position="483"/>
    </location>
</feature>
<keyword evidence="6 10" id="KW-1133">Transmembrane helix</keyword>
<gene>
    <name evidence="11" type="ORF">DDE83_005976</name>
</gene>
<keyword evidence="5" id="KW-0496">Mitochondrion</keyword>
<evidence type="ECO:0000256" key="5">
    <source>
        <dbReference type="ARBA" id="ARBA00022792"/>
    </source>
</evidence>
<dbReference type="InterPro" id="IPR018108">
    <property type="entry name" value="MCP_transmembrane"/>
</dbReference>
<feature type="transmembrane region" description="Helical" evidence="10">
    <location>
        <begin position="415"/>
        <end position="437"/>
    </location>
</feature>
<feature type="transmembrane region" description="Helical" evidence="10">
    <location>
        <begin position="666"/>
        <end position="686"/>
    </location>
</feature>
<evidence type="ECO:0000256" key="2">
    <source>
        <dbReference type="ARBA" id="ARBA00008974"/>
    </source>
</evidence>
<feature type="transmembrane region" description="Helical" evidence="10">
    <location>
        <begin position="350"/>
        <end position="375"/>
    </location>
</feature>
<feature type="transmembrane region" description="Helical" evidence="10">
    <location>
        <begin position="157"/>
        <end position="181"/>
    </location>
</feature>
<dbReference type="InterPro" id="IPR026030">
    <property type="entry name" value="Pur-cyt_permease_Fcy2/21/22"/>
</dbReference>
<comment type="subcellular location">
    <subcellularLocation>
        <location evidence="1">Membrane</location>
        <topology evidence="1">Multi-pass membrane protein</topology>
    </subcellularLocation>
</comment>
<evidence type="ECO:0000256" key="7">
    <source>
        <dbReference type="ARBA" id="ARBA00023136"/>
    </source>
</evidence>
<comment type="caution">
    <text evidence="11">The sequence shown here is derived from an EMBL/GenBank/DDBJ whole genome shotgun (WGS) entry which is preliminary data.</text>
</comment>
<evidence type="ECO:0000313" key="11">
    <source>
        <dbReference type="EMBL" id="RAR08492.1"/>
    </source>
</evidence>
<keyword evidence="3" id="KW-0813">Transport</keyword>
<accession>A0A364N0H6</accession>
<feature type="region of interest" description="Disordered" evidence="9">
    <location>
        <begin position="1"/>
        <end position="37"/>
    </location>
</feature>
<dbReference type="InterPro" id="IPR001248">
    <property type="entry name" value="Pur-cyt_permease"/>
</dbReference>
<evidence type="ECO:0000256" key="6">
    <source>
        <dbReference type="ARBA" id="ARBA00022989"/>
    </source>
</evidence>
<evidence type="ECO:0000256" key="4">
    <source>
        <dbReference type="ARBA" id="ARBA00022692"/>
    </source>
</evidence>